<dbReference type="CDD" id="cd16713">
    <property type="entry name" value="RING-HC_BIRC2_3_7"/>
    <property type="match status" value="1"/>
</dbReference>
<comment type="caution">
    <text evidence="10">The sequence shown here is derived from an EMBL/GenBank/DDBJ whole genome shotgun (WGS) entry which is preliminary data.</text>
</comment>
<dbReference type="GO" id="GO:0061630">
    <property type="term" value="F:ubiquitin protein ligase activity"/>
    <property type="evidence" value="ECO:0007669"/>
    <property type="project" value="TreeGrafter"/>
</dbReference>
<name>A0A1D1VYY3_RAMVA</name>
<dbReference type="GO" id="GO:0031398">
    <property type="term" value="P:positive regulation of protein ubiquitination"/>
    <property type="evidence" value="ECO:0007669"/>
    <property type="project" value="TreeGrafter"/>
</dbReference>
<dbReference type="InterPro" id="IPR013083">
    <property type="entry name" value="Znf_RING/FYVE/PHD"/>
</dbReference>
<evidence type="ECO:0000313" key="10">
    <source>
        <dbReference type="EMBL" id="GAV05583.1"/>
    </source>
</evidence>
<comment type="similarity">
    <text evidence="1">Belongs to the IAP family.</text>
</comment>
<keyword evidence="3" id="KW-0479">Metal-binding</keyword>
<dbReference type="Pfam" id="PF13920">
    <property type="entry name" value="zf-C3HC4_3"/>
    <property type="match status" value="1"/>
</dbReference>
<dbReference type="EMBL" id="BDGG01000012">
    <property type="protein sequence ID" value="GAV05583.1"/>
    <property type="molecule type" value="Genomic_DNA"/>
</dbReference>
<dbReference type="OrthoDB" id="774873at2759"/>
<keyword evidence="7" id="KW-0175">Coiled coil</keyword>
<evidence type="ECO:0000256" key="1">
    <source>
        <dbReference type="ARBA" id="ARBA00006672"/>
    </source>
</evidence>
<dbReference type="GO" id="GO:0005634">
    <property type="term" value="C:nucleus"/>
    <property type="evidence" value="ECO:0007669"/>
    <property type="project" value="TreeGrafter"/>
</dbReference>
<keyword evidence="11" id="KW-1185">Reference proteome</keyword>
<accession>A0A1D1VYY3</accession>
<dbReference type="PANTHER" id="PTHR10044:SF139">
    <property type="entry name" value="DEATH-ASSOCIATED INHIBITOR OF APOPTOSIS 2"/>
    <property type="match status" value="1"/>
</dbReference>
<dbReference type="AlphaFoldDB" id="A0A1D1VYY3"/>
<evidence type="ECO:0000256" key="5">
    <source>
        <dbReference type="ARBA" id="ARBA00022833"/>
    </source>
</evidence>
<dbReference type="CDD" id="cd00022">
    <property type="entry name" value="BIR"/>
    <property type="match status" value="3"/>
</dbReference>
<dbReference type="FunFam" id="1.10.1170.10:FF:000002">
    <property type="entry name" value="Baculoviral IAP repeat containing 7"/>
    <property type="match status" value="1"/>
</dbReference>
<proteinExistence type="inferred from homology"/>
<dbReference type="GO" id="GO:0043066">
    <property type="term" value="P:negative regulation of apoptotic process"/>
    <property type="evidence" value="ECO:0007669"/>
    <property type="project" value="TreeGrafter"/>
</dbReference>
<dbReference type="SMART" id="SM00184">
    <property type="entry name" value="RING"/>
    <property type="match status" value="1"/>
</dbReference>
<gene>
    <name evidence="10" type="primary">RvY_15687-1</name>
    <name evidence="10" type="synonym">RvY_15687.1</name>
    <name evidence="10" type="ORF">RvY_15687</name>
</gene>
<evidence type="ECO:0000313" key="11">
    <source>
        <dbReference type="Proteomes" id="UP000186922"/>
    </source>
</evidence>
<organism evidence="10 11">
    <name type="scientific">Ramazzottius varieornatus</name>
    <name type="common">Water bear</name>
    <name type="synonym">Tardigrade</name>
    <dbReference type="NCBI Taxonomy" id="947166"/>
    <lineage>
        <taxon>Eukaryota</taxon>
        <taxon>Metazoa</taxon>
        <taxon>Ecdysozoa</taxon>
        <taxon>Tardigrada</taxon>
        <taxon>Eutardigrada</taxon>
        <taxon>Parachela</taxon>
        <taxon>Hypsibioidea</taxon>
        <taxon>Ramazzottiidae</taxon>
        <taxon>Ramazzottius</taxon>
    </lineage>
</organism>
<dbReference type="SUPFAM" id="SSF57924">
    <property type="entry name" value="Inhibitor of apoptosis (IAP) repeat"/>
    <property type="match status" value="3"/>
</dbReference>
<evidence type="ECO:0000256" key="7">
    <source>
        <dbReference type="SAM" id="Coils"/>
    </source>
</evidence>
<dbReference type="GO" id="GO:0008270">
    <property type="term" value="F:zinc ion binding"/>
    <property type="evidence" value="ECO:0007669"/>
    <property type="project" value="UniProtKB-KW"/>
</dbReference>
<feature type="region of interest" description="Disordered" evidence="8">
    <location>
        <begin position="53"/>
        <end position="76"/>
    </location>
</feature>
<dbReference type="InterPro" id="IPR001841">
    <property type="entry name" value="Znf_RING"/>
</dbReference>
<evidence type="ECO:0000256" key="4">
    <source>
        <dbReference type="ARBA" id="ARBA00022771"/>
    </source>
</evidence>
<keyword evidence="2" id="KW-0053">Apoptosis</keyword>
<evidence type="ECO:0000256" key="2">
    <source>
        <dbReference type="ARBA" id="ARBA00022703"/>
    </source>
</evidence>
<feature type="domain" description="RING-type" evidence="9">
    <location>
        <begin position="573"/>
        <end position="608"/>
    </location>
</feature>
<dbReference type="Gene3D" id="3.30.40.10">
    <property type="entry name" value="Zinc/RING finger domain, C3HC4 (zinc finger)"/>
    <property type="match status" value="1"/>
</dbReference>
<evidence type="ECO:0000256" key="8">
    <source>
        <dbReference type="SAM" id="MobiDB-lite"/>
    </source>
</evidence>
<keyword evidence="4 6" id="KW-0863">Zinc-finger</keyword>
<sequence length="620" mass="68704">MPKKPDILPLNARPISSRIKEALDLCTMVTSSSSTSAIVPPRTRPTLAVSQKLTRSANNLSTRRSPASPHSRMPVCPLKGMEHEEERLVTYLRWPALSMVSTDRLARAGFFFTGQGDTVQCFSCGGQLDKWQLGDDVMKKHRLNFPTCSFVCGSSSNVPYFKTEIESKLHLQFLESMDSGFDVRSSVSHPTTPSSLVQQPVREGARSSCSRYGTVDSAYRSLSRRRSTCGSVITEVMTDGQDMKSEKNRLKSFLNFPHHLVKFQDLAAAGFFYTGFQDRVRCAYCAGILGTWQRGDDPAIEHRKHFPWCNFEAKEYGSDYSSTQSSPTSAAPSSGIDVSGSGVPQIVPSKYPCSPYLANYQVRLGTFKNWSNRIQVPEHLALAGFFFTGVNDNVRCFHCDGGLRCWSSSDDAWEEHAKWFPQCPYLVEVKGANYVENIQKAVLENNGGLTAGSRGRALRLSVVSTPTTPVAPADEESVVRRVLEMGLPLPSVEQAIRERRSACIPGPAKPFINVEELMNSVLELENRRKPEGSSPGKVASSFFAKLKNSKKDSKKSVEDLTAENKRLLQQRKCKICCDKEISIAFLPCGHLMVCSECAPLLRTCPQCRLGIRGTLKTFLS</sequence>
<reference evidence="10 11" key="1">
    <citation type="journal article" date="2016" name="Nat. Commun.">
        <title>Extremotolerant tardigrade genome and improved radiotolerance of human cultured cells by tardigrade-unique protein.</title>
        <authorList>
            <person name="Hashimoto T."/>
            <person name="Horikawa D.D."/>
            <person name="Saito Y."/>
            <person name="Kuwahara H."/>
            <person name="Kozuka-Hata H."/>
            <person name="Shin-I T."/>
            <person name="Minakuchi Y."/>
            <person name="Ohishi K."/>
            <person name="Motoyama A."/>
            <person name="Aizu T."/>
            <person name="Enomoto A."/>
            <person name="Kondo K."/>
            <person name="Tanaka S."/>
            <person name="Hara Y."/>
            <person name="Koshikawa S."/>
            <person name="Sagara H."/>
            <person name="Miura T."/>
            <person name="Yokobori S."/>
            <person name="Miyagawa K."/>
            <person name="Suzuki Y."/>
            <person name="Kubo T."/>
            <person name="Oyama M."/>
            <person name="Kohara Y."/>
            <person name="Fujiyama A."/>
            <person name="Arakawa K."/>
            <person name="Katayama T."/>
            <person name="Toyoda A."/>
            <person name="Kunieda T."/>
        </authorList>
    </citation>
    <scope>NUCLEOTIDE SEQUENCE [LARGE SCALE GENOMIC DNA]</scope>
    <source>
        <strain evidence="10 11">YOKOZUNA-1</strain>
    </source>
</reference>
<dbReference type="GO" id="GO:0043027">
    <property type="term" value="F:cysteine-type endopeptidase inhibitor activity involved in apoptotic process"/>
    <property type="evidence" value="ECO:0007669"/>
    <property type="project" value="TreeGrafter"/>
</dbReference>
<dbReference type="Proteomes" id="UP000186922">
    <property type="component" value="Unassembled WGS sequence"/>
</dbReference>
<evidence type="ECO:0000259" key="9">
    <source>
        <dbReference type="PROSITE" id="PS50089"/>
    </source>
</evidence>
<dbReference type="InterPro" id="IPR001370">
    <property type="entry name" value="BIR_rpt"/>
</dbReference>
<evidence type="ECO:0000256" key="6">
    <source>
        <dbReference type="PROSITE-ProRule" id="PRU00175"/>
    </source>
</evidence>
<evidence type="ECO:0000256" key="3">
    <source>
        <dbReference type="ARBA" id="ARBA00022723"/>
    </source>
</evidence>
<feature type="coiled-coil region" evidence="7">
    <location>
        <begin position="543"/>
        <end position="570"/>
    </location>
</feature>
<dbReference type="Gene3D" id="1.10.1170.10">
    <property type="entry name" value="Inhibitor Of Apoptosis Protein (2mihbC-IAP-1), Chain A"/>
    <property type="match status" value="3"/>
</dbReference>
<dbReference type="FunFam" id="1.10.1170.10:FF:000003">
    <property type="entry name" value="E3 ubiquitin-protein ligase XIAP"/>
    <property type="match status" value="1"/>
</dbReference>
<dbReference type="GO" id="GO:0005737">
    <property type="term" value="C:cytoplasm"/>
    <property type="evidence" value="ECO:0007669"/>
    <property type="project" value="TreeGrafter"/>
</dbReference>
<keyword evidence="5" id="KW-0862">Zinc</keyword>
<dbReference type="SMART" id="SM00238">
    <property type="entry name" value="BIR"/>
    <property type="match status" value="3"/>
</dbReference>
<dbReference type="GO" id="GO:0006915">
    <property type="term" value="P:apoptotic process"/>
    <property type="evidence" value="ECO:0007669"/>
    <property type="project" value="UniProtKB-KW"/>
</dbReference>
<protein>
    <recommendedName>
        <fullName evidence="9">RING-type domain-containing protein</fullName>
    </recommendedName>
</protein>
<feature type="compositionally biased region" description="Polar residues" evidence="8">
    <location>
        <begin position="53"/>
        <end position="65"/>
    </location>
</feature>
<dbReference type="InterPro" id="IPR050784">
    <property type="entry name" value="IAP"/>
</dbReference>
<dbReference type="STRING" id="947166.A0A1D1VYY3"/>
<dbReference type="PANTHER" id="PTHR10044">
    <property type="entry name" value="INHIBITOR OF APOPTOSIS"/>
    <property type="match status" value="1"/>
</dbReference>
<dbReference type="PROSITE" id="PS50089">
    <property type="entry name" value="ZF_RING_2"/>
    <property type="match status" value="1"/>
</dbReference>
<dbReference type="GO" id="GO:0051726">
    <property type="term" value="P:regulation of cell cycle"/>
    <property type="evidence" value="ECO:0007669"/>
    <property type="project" value="TreeGrafter"/>
</dbReference>
<dbReference type="PROSITE" id="PS50143">
    <property type="entry name" value="BIR_REPEAT_2"/>
    <property type="match status" value="3"/>
</dbReference>
<dbReference type="PROSITE" id="PS01282">
    <property type="entry name" value="BIR_REPEAT_1"/>
    <property type="match status" value="2"/>
</dbReference>
<dbReference type="Pfam" id="PF00653">
    <property type="entry name" value="BIR"/>
    <property type="match status" value="3"/>
</dbReference>